<dbReference type="PANTHER" id="PTHR30136">
    <property type="entry name" value="HELIX-TURN-HELIX TRANSCRIPTIONAL REGULATOR, ICLR FAMILY"/>
    <property type="match status" value="1"/>
</dbReference>
<dbReference type="Proteomes" id="UP000216052">
    <property type="component" value="Chromosome"/>
</dbReference>
<dbReference type="SUPFAM" id="SSF46785">
    <property type="entry name" value="Winged helix' DNA-binding domain"/>
    <property type="match status" value="1"/>
</dbReference>
<dbReference type="Pfam" id="PF09339">
    <property type="entry name" value="HTH_IclR"/>
    <property type="match status" value="1"/>
</dbReference>
<keyword evidence="1" id="KW-0805">Transcription regulation</keyword>
<keyword evidence="3" id="KW-0804">Transcription</keyword>
<protein>
    <submittedName>
        <fullName evidence="6">HTH-type transcriptional regulator XynR</fullName>
    </submittedName>
</protein>
<gene>
    <name evidence="6" type="primary">xynR_2</name>
    <name evidence="6" type="ORF">SPACI_025850</name>
</gene>
<evidence type="ECO:0000259" key="5">
    <source>
        <dbReference type="PROSITE" id="PS51078"/>
    </source>
</evidence>
<sequence length="252" mass="28261">MNSTIIQSIVRSIDILKCFEDSEELGVTEISNKVGLHKSTTFNIITTLERCNFLEKNLNSGKYRLGTELFRLGTKVNISMRKIARPYLERLASQFKETVNLVVRDGNYVIYIEKIESPHSMRISTMVGGRLPINATAVGKAILSGLPDDELTQSLAELSFVRFTKKTICDKNELTHYLTNVRLAKYAEDVEEFEIGLTCVAAPIFDHTGKAIAAISVSGPTTRMVKPFREQIAEELIKVTKDLSNKFGYEAM</sequence>
<dbReference type="SUPFAM" id="SSF55781">
    <property type="entry name" value="GAF domain-like"/>
    <property type="match status" value="1"/>
</dbReference>
<dbReference type="InterPro" id="IPR029016">
    <property type="entry name" value="GAF-like_dom_sf"/>
</dbReference>
<feature type="domain" description="HTH iclR-type" evidence="4">
    <location>
        <begin position="6"/>
        <end position="67"/>
    </location>
</feature>
<reference evidence="6" key="1">
    <citation type="submission" date="2024-05" db="EMBL/GenBank/DDBJ databases">
        <title>Isolation and characterization of Sporomusa carbonis sp. nov., a carboxydotrophic hydrogenogen in the genus of Sporomusa isolated from a charcoal burning pile.</title>
        <authorList>
            <person name="Boeer T."/>
            <person name="Rosenbaum F."/>
            <person name="Eysell L."/>
            <person name="Mueller V."/>
            <person name="Daniel R."/>
            <person name="Poehlein A."/>
        </authorList>
    </citation>
    <scope>NUCLEOTIDE SEQUENCE [LARGE SCALE GENOMIC DNA]</scope>
    <source>
        <strain evidence="6">DSM 3132</strain>
    </source>
</reference>
<dbReference type="Pfam" id="PF01614">
    <property type="entry name" value="IclR_C"/>
    <property type="match status" value="1"/>
</dbReference>
<dbReference type="InterPro" id="IPR036390">
    <property type="entry name" value="WH_DNA-bd_sf"/>
</dbReference>
<evidence type="ECO:0000256" key="1">
    <source>
        <dbReference type="ARBA" id="ARBA00023015"/>
    </source>
</evidence>
<proteinExistence type="predicted"/>
<dbReference type="PROSITE" id="PS51077">
    <property type="entry name" value="HTH_ICLR"/>
    <property type="match status" value="1"/>
</dbReference>
<keyword evidence="7" id="KW-1185">Reference proteome</keyword>
<keyword evidence="2" id="KW-0238">DNA-binding</keyword>
<dbReference type="EMBL" id="CP155571">
    <property type="protein sequence ID" value="XFO72532.1"/>
    <property type="molecule type" value="Genomic_DNA"/>
</dbReference>
<evidence type="ECO:0000313" key="7">
    <source>
        <dbReference type="Proteomes" id="UP000216052"/>
    </source>
</evidence>
<dbReference type="PANTHER" id="PTHR30136:SF24">
    <property type="entry name" value="HTH-TYPE TRANSCRIPTIONAL REPRESSOR ALLR"/>
    <property type="match status" value="1"/>
</dbReference>
<dbReference type="PROSITE" id="PS51078">
    <property type="entry name" value="ICLR_ED"/>
    <property type="match status" value="1"/>
</dbReference>
<dbReference type="Gene3D" id="1.10.10.10">
    <property type="entry name" value="Winged helix-like DNA-binding domain superfamily/Winged helix DNA-binding domain"/>
    <property type="match status" value="1"/>
</dbReference>
<evidence type="ECO:0000256" key="3">
    <source>
        <dbReference type="ARBA" id="ARBA00023163"/>
    </source>
</evidence>
<accession>A0ABZ3J2C9</accession>
<dbReference type="Gene3D" id="3.30.450.40">
    <property type="match status" value="1"/>
</dbReference>
<organism evidence="6 7">
    <name type="scientific">Sporomusa acidovorans (strain ATCC 49682 / DSM 3132 / Mol)</name>
    <dbReference type="NCBI Taxonomy" id="1123286"/>
    <lineage>
        <taxon>Bacteria</taxon>
        <taxon>Bacillati</taxon>
        <taxon>Bacillota</taxon>
        <taxon>Negativicutes</taxon>
        <taxon>Selenomonadales</taxon>
        <taxon>Sporomusaceae</taxon>
        <taxon>Sporomusa</taxon>
    </lineage>
</organism>
<dbReference type="SMART" id="SM00346">
    <property type="entry name" value="HTH_ICLR"/>
    <property type="match status" value="1"/>
</dbReference>
<name>A0ABZ3J2C9_SPOA4</name>
<evidence type="ECO:0000259" key="4">
    <source>
        <dbReference type="PROSITE" id="PS51077"/>
    </source>
</evidence>
<dbReference type="InterPro" id="IPR036388">
    <property type="entry name" value="WH-like_DNA-bd_sf"/>
</dbReference>
<dbReference type="InterPro" id="IPR005471">
    <property type="entry name" value="Tscrpt_reg_IclR_N"/>
</dbReference>
<dbReference type="InterPro" id="IPR050707">
    <property type="entry name" value="HTH_MetabolicPath_Reg"/>
</dbReference>
<dbReference type="RefSeq" id="WP_093791818.1">
    <property type="nucleotide sequence ID" value="NZ_CP155571.1"/>
</dbReference>
<evidence type="ECO:0000256" key="2">
    <source>
        <dbReference type="ARBA" id="ARBA00023125"/>
    </source>
</evidence>
<dbReference type="InterPro" id="IPR014757">
    <property type="entry name" value="Tscrpt_reg_IclR_C"/>
</dbReference>
<evidence type="ECO:0000313" key="6">
    <source>
        <dbReference type="EMBL" id="XFO72532.1"/>
    </source>
</evidence>
<feature type="domain" description="IclR-ED" evidence="5">
    <location>
        <begin position="68"/>
        <end position="249"/>
    </location>
</feature>